<dbReference type="RefSeq" id="XP_066697297.1">
    <property type="nucleotide sequence ID" value="XM_066844899.1"/>
</dbReference>
<reference evidence="1 2" key="1">
    <citation type="submission" date="2023-01" db="EMBL/GenBank/DDBJ databases">
        <title>Analysis of 21 Apiospora genomes using comparative genomics revels a genus with tremendous synthesis potential of carbohydrate active enzymes and secondary metabolites.</title>
        <authorList>
            <person name="Sorensen T."/>
        </authorList>
    </citation>
    <scope>NUCLEOTIDE SEQUENCE [LARGE SCALE GENOMIC DNA]</scope>
    <source>
        <strain evidence="1 2">CBS 24483</strain>
    </source>
</reference>
<name>A0ABR1Q5F9_9PEZI</name>
<accession>A0ABR1Q5F9</accession>
<comment type="caution">
    <text evidence="1">The sequence shown here is derived from an EMBL/GenBank/DDBJ whole genome shotgun (WGS) entry which is preliminary data.</text>
</comment>
<evidence type="ECO:0000313" key="2">
    <source>
        <dbReference type="Proteomes" id="UP001391051"/>
    </source>
</evidence>
<sequence length="174" mass="19652">MLSSYPAARSCWMLTLFPTPSTFEVTGPYRLMGVYLQGPLNLQWNTFLTHRNLDGPLLVSGNEDDRLNDWPDDKFADVEKRIREQYNHGGTAPDCYKAELHGDPAVVKVVAHRPMPATVVVMRHKNLGLAMGYLVAHVAIREMTKGNEDQWWAVAVYMLAEDQGIECFPFAKAQ</sequence>
<dbReference type="Proteomes" id="UP001391051">
    <property type="component" value="Unassembled WGS sequence"/>
</dbReference>
<gene>
    <name evidence="1" type="ORF">PG986_008677</name>
</gene>
<keyword evidence="2" id="KW-1185">Reference proteome</keyword>
<protein>
    <submittedName>
        <fullName evidence="1">Uncharacterized protein</fullName>
    </submittedName>
</protein>
<evidence type="ECO:0000313" key="1">
    <source>
        <dbReference type="EMBL" id="KAK7947791.1"/>
    </source>
</evidence>
<dbReference type="GeneID" id="92077961"/>
<organism evidence="1 2">
    <name type="scientific">Apiospora aurea</name>
    <dbReference type="NCBI Taxonomy" id="335848"/>
    <lineage>
        <taxon>Eukaryota</taxon>
        <taxon>Fungi</taxon>
        <taxon>Dikarya</taxon>
        <taxon>Ascomycota</taxon>
        <taxon>Pezizomycotina</taxon>
        <taxon>Sordariomycetes</taxon>
        <taxon>Xylariomycetidae</taxon>
        <taxon>Amphisphaeriales</taxon>
        <taxon>Apiosporaceae</taxon>
        <taxon>Apiospora</taxon>
    </lineage>
</organism>
<dbReference type="EMBL" id="JAQQWE010000006">
    <property type="protein sequence ID" value="KAK7947791.1"/>
    <property type="molecule type" value="Genomic_DNA"/>
</dbReference>
<proteinExistence type="predicted"/>